<feature type="compositionally biased region" description="Polar residues" evidence="1">
    <location>
        <begin position="1084"/>
        <end position="1099"/>
    </location>
</feature>
<feature type="region of interest" description="Disordered" evidence="1">
    <location>
        <begin position="1188"/>
        <end position="1208"/>
    </location>
</feature>
<feature type="region of interest" description="Disordered" evidence="1">
    <location>
        <begin position="1767"/>
        <end position="1792"/>
    </location>
</feature>
<feature type="region of interest" description="Disordered" evidence="1">
    <location>
        <begin position="191"/>
        <end position="214"/>
    </location>
</feature>
<dbReference type="Proteomes" id="UP000224006">
    <property type="component" value="Chromosome XI"/>
</dbReference>
<name>A0A2A9M8B7_BESBE</name>
<feature type="region of interest" description="Disordered" evidence="1">
    <location>
        <begin position="233"/>
        <end position="316"/>
    </location>
</feature>
<feature type="region of interest" description="Disordered" evidence="1">
    <location>
        <begin position="704"/>
        <end position="729"/>
    </location>
</feature>
<feature type="compositionally biased region" description="Basic and acidic residues" evidence="1">
    <location>
        <begin position="1028"/>
        <end position="1044"/>
    </location>
</feature>
<accession>A0A2A9M8B7</accession>
<dbReference type="GeneID" id="40307168"/>
<feature type="compositionally biased region" description="Basic and acidic residues" evidence="1">
    <location>
        <begin position="292"/>
        <end position="314"/>
    </location>
</feature>
<keyword evidence="3" id="KW-1185">Reference proteome</keyword>
<dbReference type="OrthoDB" id="332792at2759"/>
<organism evidence="2 3">
    <name type="scientific">Besnoitia besnoiti</name>
    <name type="common">Apicomplexan protozoan</name>
    <dbReference type="NCBI Taxonomy" id="94643"/>
    <lineage>
        <taxon>Eukaryota</taxon>
        <taxon>Sar</taxon>
        <taxon>Alveolata</taxon>
        <taxon>Apicomplexa</taxon>
        <taxon>Conoidasida</taxon>
        <taxon>Coccidia</taxon>
        <taxon>Eucoccidiorida</taxon>
        <taxon>Eimeriorina</taxon>
        <taxon>Sarcocystidae</taxon>
        <taxon>Besnoitia</taxon>
    </lineage>
</organism>
<dbReference type="Gene3D" id="1.20.120.1900">
    <property type="entry name" value="Gamma-tubulin complex, C-terminal domain"/>
    <property type="match status" value="1"/>
</dbReference>
<dbReference type="KEGG" id="bbes:BESB_021070"/>
<feature type="region of interest" description="Disordered" evidence="1">
    <location>
        <begin position="931"/>
        <end position="968"/>
    </location>
</feature>
<dbReference type="RefSeq" id="XP_029216175.1">
    <property type="nucleotide sequence ID" value="XM_029360816.1"/>
</dbReference>
<feature type="compositionally biased region" description="Pro residues" evidence="1">
    <location>
        <begin position="254"/>
        <end position="263"/>
    </location>
</feature>
<feature type="region of interest" description="Disordered" evidence="1">
    <location>
        <begin position="402"/>
        <end position="432"/>
    </location>
</feature>
<feature type="compositionally biased region" description="Basic and acidic residues" evidence="1">
    <location>
        <begin position="416"/>
        <end position="430"/>
    </location>
</feature>
<feature type="region of interest" description="Disordered" evidence="1">
    <location>
        <begin position="1015"/>
        <end position="1047"/>
    </location>
</feature>
<evidence type="ECO:0000256" key="1">
    <source>
        <dbReference type="SAM" id="MobiDB-lite"/>
    </source>
</evidence>
<comment type="caution">
    <text evidence="2">The sequence shown here is derived from an EMBL/GenBank/DDBJ whole genome shotgun (WGS) entry which is preliminary data.</text>
</comment>
<evidence type="ECO:0008006" key="4">
    <source>
        <dbReference type="Google" id="ProtNLM"/>
    </source>
</evidence>
<reference evidence="2 3" key="1">
    <citation type="submission" date="2017-09" db="EMBL/GenBank/DDBJ databases">
        <title>Genome sequencing of Besnoitia besnoiti strain Bb-Ger1.</title>
        <authorList>
            <person name="Schares G."/>
            <person name="Venepally P."/>
            <person name="Lorenzi H.A."/>
        </authorList>
    </citation>
    <scope>NUCLEOTIDE SEQUENCE [LARGE SCALE GENOMIC DNA]</scope>
    <source>
        <strain evidence="2 3">Bb-Ger1</strain>
    </source>
</reference>
<gene>
    <name evidence="2" type="ORF">BESB_021070</name>
</gene>
<dbReference type="InterPro" id="IPR042241">
    <property type="entry name" value="GCP_C_sf"/>
</dbReference>
<protein>
    <recommendedName>
        <fullName evidence="4">Spc97/Spc98 family protein</fullName>
    </recommendedName>
</protein>
<evidence type="ECO:0000313" key="3">
    <source>
        <dbReference type="Proteomes" id="UP000224006"/>
    </source>
</evidence>
<feature type="compositionally biased region" description="Basic and acidic residues" evidence="1">
    <location>
        <begin position="704"/>
        <end position="723"/>
    </location>
</feature>
<feature type="region of interest" description="Disordered" evidence="1">
    <location>
        <begin position="1071"/>
        <end position="1107"/>
    </location>
</feature>
<dbReference type="VEuPathDB" id="ToxoDB:BESB_021070"/>
<dbReference type="EMBL" id="NWUJ01000012">
    <property type="protein sequence ID" value="PFH32166.1"/>
    <property type="molecule type" value="Genomic_DNA"/>
</dbReference>
<evidence type="ECO:0000313" key="2">
    <source>
        <dbReference type="EMBL" id="PFH32166.1"/>
    </source>
</evidence>
<proteinExistence type="predicted"/>
<sequence length="1950" mass="209457">MATSSFETQRQATCDALLERLVVSQLRTYLGVSLDCIRRVDADDRKRESAAEADGATEDGVEAEENDQIVRQNAQVALEFARANCAFHSFGTINPSAVKDDLAQLLDSLEAFQQVYKAAALRRCLSRLLSPPFAPLCAPSSPAKLKQVDSAMRQTEEEEKRYGILRLLLDLAQHPSADTRDEIHVLRLEQERQRREARRVNAEAQRLDEEREAREDLDALQRAQLEDYLEEFMEDARSSSDDEVGAGAPATARRPPPASPPQTAPWAFGAGPSETTPAPSGRRALPDEAEDEVRSEGTSRREGALEELHGRGDADDADANFESLVLGRLLNALVGDEPVSAAPLGALDAGADELGEPWVRDLALMSATHAPLPSLLARPQGQLQLPPGSVLAAGTASGLSGAIRPFSRPKTGARLSTERDAKQASEKDVNDGDAPLNVTEAWLVQHVLLALSALDAAPVFLRLTPGDSEKEAEAAEASTQAAALSEACCSPPCRYPQVVRAGTAACDAQHLSPGAVASVLAEFGRAASAVLLLSRFAERLASLPSSPVRIDAAVNTAASAQRDPRRPRAGFRLSLLHFVGPHDSAGCSASHCTGGQPPGGASSWAFASASGRFGLGASARNLESLVAAGEQGGGSACVDALKGALDVLFLQWAALVAELQERQTKALNAELASPFFRAGTPVGSPARQRLEALRRVGPLPELGARRAESREADADGDAARCWEEEGENERVEEDSGRPLTLLALWHALRDHLRCWTSLAASLEGILNAFAFGPALPSLPTVEASAPAPRLLFFRAAEGAALGVLFLSEGLARLQEAEMKGDWLLQRFWGFFLFHAFRPLLLALDRCMGFGETRGFRRDLELLLQLPAACERRGGEAPTGFDARAAADGADVVPPHLPTLPQFLRDLLSLSRRTGEAVEAARAVAKMKLSAEEKSRKLEKNGPTALQSRGGDGAVSSDAESTRSEATEDDEALLWDAIEREGAARVADAFLDKLRAAGEPVERACAAEAVEANGLQGNADAGSRRRRRERDSLRGRAERESDAEHANLLGEETVDGELKVLVDRLAAWNALRRKPGDPQPRCGTAAQSGETENGEGSQETCEPRAVQDGSAQEALACLEDAGHDAEEREALRLSLRPSSLSATPPTVLASVALLDALCGPSPAVQHLDRKRSEAATCWRSGGRWRCRQDSAREGLAPSDEEEQSGASARGVWRPEEVTNLFLQTRLTHQLVDFARQLETATTLAVLDRTRILEAVAVTRAVALLQVHSEMQPLFELLFAHADAPLAHVDPLQLNYVLRDVLFSPSPSRVPASAEAATDAASRPSSLCAALQRALAAALRPSEAQAAAGVQALGDTRRAAGAAETGAAREGDIAQATCTREAIRAKLCSLERVEAAAGALSLSLMTENPVLHTPEAASFAVAAANVVFCPEERGRDSPEGDARAGAEDAGGKCGRLAFAYLTLRYASPPFSASAHPRYAAQRLLSPEILLLYSSLFAFLLELERSAAALLRLPSSLYSLFLADSRGLSRGAPHGGARLDAADDDAPDSLREIRARHELANSFADDADSASDSAHLRAFCVQFYQAAMKLRGELAHVLFALQRHVGFVCGQRGLASLLELLLACTSIEDMVAAHRRDLELLLALLLVPLHAAALDADLTASPAASFAASWQPPPVVAAEPFSLADSAVNFQLNVVLAPHLLLLLRAPRDLQRLSEAVLHLVRARSDPLPEPEDDDEGEEEGDDLRLWRRNRGRVSLLGLYRQAPVNSRGPEAFLGAESGEGLELEEATEHRERRRRETRKELESCMQSLEALQFNVRRAALCLVALLRAAVFSSPTMILDSVPPTQAFPEHALSVASFLFGRIAAECLCLSPASSLATGERKTTDVRRREGVTACEEGAPGLDVCEDVACGLRLLHSMLDFNNFYSEKLEEFAREEWVHDVAKASFARNENYR</sequence>